<dbReference type="PANTHER" id="PTHR43290">
    <property type="entry name" value="MEVALONATE KINASE"/>
    <property type="match status" value="1"/>
</dbReference>
<evidence type="ECO:0000256" key="9">
    <source>
        <dbReference type="ARBA" id="ARBA00029438"/>
    </source>
</evidence>
<keyword evidence="13" id="KW-1185">Reference proteome</keyword>
<feature type="domain" description="GHMP kinase N-terminal" evidence="10">
    <location>
        <begin position="74"/>
        <end position="159"/>
    </location>
</feature>
<dbReference type="EMBL" id="FNRJ01000001">
    <property type="protein sequence ID" value="SDZ97406.1"/>
    <property type="molecule type" value="Genomic_DNA"/>
</dbReference>
<keyword evidence="5 12" id="KW-0418">Kinase</keyword>
<dbReference type="GO" id="GO:0004496">
    <property type="term" value="F:mevalonate kinase activity"/>
    <property type="evidence" value="ECO:0007669"/>
    <property type="project" value="InterPro"/>
</dbReference>
<evidence type="ECO:0000256" key="6">
    <source>
        <dbReference type="ARBA" id="ARBA00022840"/>
    </source>
</evidence>
<evidence type="ECO:0000256" key="3">
    <source>
        <dbReference type="ARBA" id="ARBA00022679"/>
    </source>
</evidence>
<keyword evidence="2" id="KW-0444">Lipid biosynthesis</keyword>
<proteinExistence type="predicted"/>
<dbReference type="InterPro" id="IPR020568">
    <property type="entry name" value="Ribosomal_Su5_D2-typ_SF"/>
</dbReference>
<dbReference type="Pfam" id="PF08544">
    <property type="entry name" value="GHMP_kinases_C"/>
    <property type="match status" value="1"/>
</dbReference>
<comment type="pathway">
    <text evidence="9">Isoprenoid biosynthesis; isopentenyl diphosphate biosynthesis via mevalonate pathway; isopentenyl diphosphate from (R)-mevalonate: step 1/3.</text>
</comment>
<keyword evidence="1" id="KW-0963">Cytoplasm</keyword>
<dbReference type="InterPro" id="IPR036554">
    <property type="entry name" value="GHMP_kinase_C_sf"/>
</dbReference>
<dbReference type="AlphaFoldDB" id="A0A1H3XDD0"/>
<evidence type="ECO:0000256" key="7">
    <source>
        <dbReference type="ARBA" id="ARBA00022842"/>
    </source>
</evidence>
<evidence type="ECO:0000313" key="13">
    <source>
        <dbReference type="Proteomes" id="UP000242469"/>
    </source>
</evidence>
<protein>
    <submittedName>
        <fullName evidence="12">Mevalonate kinase</fullName>
    </submittedName>
</protein>
<dbReference type="Proteomes" id="UP000242469">
    <property type="component" value="Unassembled WGS sequence"/>
</dbReference>
<dbReference type="UniPathway" id="UPA00057">
    <property type="reaction ID" value="UER00098"/>
</dbReference>
<evidence type="ECO:0000256" key="8">
    <source>
        <dbReference type="ARBA" id="ARBA00023098"/>
    </source>
</evidence>
<dbReference type="GO" id="GO:0005737">
    <property type="term" value="C:cytoplasm"/>
    <property type="evidence" value="ECO:0007669"/>
    <property type="project" value="InterPro"/>
</dbReference>
<evidence type="ECO:0000259" key="10">
    <source>
        <dbReference type="Pfam" id="PF00288"/>
    </source>
</evidence>
<dbReference type="Gene3D" id="3.30.70.890">
    <property type="entry name" value="GHMP kinase, C-terminal domain"/>
    <property type="match status" value="1"/>
</dbReference>
<accession>A0A1H3XDD0</accession>
<dbReference type="GO" id="GO:0005524">
    <property type="term" value="F:ATP binding"/>
    <property type="evidence" value="ECO:0007669"/>
    <property type="project" value="UniProtKB-KW"/>
</dbReference>
<feature type="domain" description="GHMP kinase C-terminal" evidence="11">
    <location>
        <begin position="225"/>
        <end position="286"/>
    </location>
</feature>
<dbReference type="SUPFAM" id="SSF54211">
    <property type="entry name" value="Ribosomal protein S5 domain 2-like"/>
    <property type="match status" value="1"/>
</dbReference>
<dbReference type="SUPFAM" id="SSF55060">
    <property type="entry name" value="GHMP Kinase, C-terminal domain"/>
    <property type="match status" value="1"/>
</dbReference>
<dbReference type="NCBIfam" id="TIGR00549">
    <property type="entry name" value="mevalon_kin"/>
    <property type="match status" value="1"/>
</dbReference>
<gene>
    <name evidence="12" type="ORF">SAMN02745729_101118</name>
</gene>
<sequence length="313" mass="33426">MSAYSKINTRAPGSIMLMGEHAVLFGEPALACALEHWLEVELTPLASQRVEIDSALARYRSDLSQLQPEPALSFVLAVIEAYRPYLKQGFRLQIRSGFSHTVGLGSSAAVTAAVTAALAEFCGTDTTPEALFEVALHAVHQAQNGRGSGTDLAASIYGGVVQYRVSPRTVERLNGLPPLALLYCGYKMKTPEVLALVESRAASQPSLYAGLYRLMGQTCEAGRRAVDSADWSQLGQLMNLYQGLMDALGVNDATLSEMIWRLRAQPGILGSKISGSGLGDCVLALGHMTETLPWESIPVSVAATGVEISHDTC</sequence>
<dbReference type="OrthoDB" id="6085637at2"/>
<dbReference type="STRING" id="1122198.SAMN02745729_101118"/>
<keyword evidence="4" id="KW-0547">Nucleotide-binding</keyword>
<keyword evidence="6" id="KW-0067">ATP-binding</keyword>
<keyword evidence="7" id="KW-0460">Magnesium</keyword>
<dbReference type="InterPro" id="IPR006205">
    <property type="entry name" value="Mev_gal_kin"/>
</dbReference>
<evidence type="ECO:0000256" key="1">
    <source>
        <dbReference type="ARBA" id="ARBA00022490"/>
    </source>
</evidence>
<reference evidence="13" key="1">
    <citation type="submission" date="2016-10" db="EMBL/GenBank/DDBJ databases">
        <authorList>
            <person name="Varghese N."/>
            <person name="Submissions S."/>
        </authorList>
    </citation>
    <scope>NUCLEOTIDE SEQUENCE [LARGE SCALE GENOMIC DNA]</scope>
    <source>
        <strain evidence="13">DSM 11526</strain>
    </source>
</reference>
<keyword evidence="8" id="KW-0443">Lipid metabolism</keyword>
<dbReference type="GO" id="GO:0019287">
    <property type="term" value="P:isopentenyl diphosphate biosynthetic process, mevalonate pathway"/>
    <property type="evidence" value="ECO:0007669"/>
    <property type="project" value="UniProtKB-UniPathway"/>
</dbReference>
<keyword evidence="3" id="KW-0808">Transferase</keyword>
<dbReference type="InterPro" id="IPR006204">
    <property type="entry name" value="GHMP_kinase_N_dom"/>
</dbReference>
<dbReference type="PANTHER" id="PTHR43290:SF2">
    <property type="entry name" value="MEVALONATE KINASE"/>
    <property type="match status" value="1"/>
</dbReference>
<name>A0A1H3XDD0_9GAMM</name>
<dbReference type="RefSeq" id="WP_091821436.1">
    <property type="nucleotide sequence ID" value="NZ_FNRJ01000001.1"/>
</dbReference>
<evidence type="ECO:0000259" key="11">
    <source>
        <dbReference type="Pfam" id="PF08544"/>
    </source>
</evidence>
<dbReference type="Gene3D" id="3.30.230.10">
    <property type="match status" value="1"/>
</dbReference>
<dbReference type="PRINTS" id="PR00959">
    <property type="entry name" value="MEVGALKINASE"/>
</dbReference>
<evidence type="ECO:0000256" key="2">
    <source>
        <dbReference type="ARBA" id="ARBA00022516"/>
    </source>
</evidence>
<dbReference type="Pfam" id="PF00288">
    <property type="entry name" value="GHMP_kinases_N"/>
    <property type="match status" value="1"/>
</dbReference>
<evidence type="ECO:0000256" key="5">
    <source>
        <dbReference type="ARBA" id="ARBA00022777"/>
    </source>
</evidence>
<organism evidence="12 13">
    <name type="scientific">Marinobacterium iners DSM 11526</name>
    <dbReference type="NCBI Taxonomy" id="1122198"/>
    <lineage>
        <taxon>Bacteria</taxon>
        <taxon>Pseudomonadati</taxon>
        <taxon>Pseudomonadota</taxon>
        <taxon>Gammaproteobacteria</taxon>
        <taxon>Oceanospirillales</taxon>
        <taxon>Oceanospirillaceae</taxon>
        <taxon>Marinobacterium</taxon>
    </lineage>
</organism>
<dbReference type="InterPro" id="IPR013750">
    <property type="entry name" value="GHMP_kinase_C_dom"/>
</dbReference>
<dbReference type="InterPro" id="IPR014721">
    <property type="entry name" value="Ribsml_uS5_D2-typ_fold_subgr"/>
</dbReference>
<evidence type="ECO:0000313" key="12">
    <source>
        <dbReference type="EMBL" id="SDZ97406.1"/>
    </source>
</evidence>
<evidence type="ECO:0000256" key="4">
    <source>
        <dbReference type="ARBA" id="ARBA00022741"/>
    </source>
</evidence>